<evidence type="ECO:0000256" key="5">
    <source>
        <dbReference type="ARBA" id="ARBA00022989"/>
    </source>
</evidence>
<dbReference type="InterPro" id="IPR044746">
    <property type="entry name" value="ABCC_6TM_D1"/>
</dbReference>
<dbReference type="Gene3D" id="1.20.1560.10">
    <property type="entry name" value="ABC transporter type 1, transmembrane domain"/>
    <property type="match status" value="1"/>
</dbReference>
<evidence type="ECO:0000256" key="3">
    <source>
        <dbReference type="ARBA" id="ARBA00022553"/>
    </source>
</evidence>
<gene>
    <name evidence="9" type="ORF">BGZ65_005542</name>
</gene>
<keyword evidence="4 7" id="KW-0812">Transmembrane</keyword>
<evidence type="ECO:0000313" key="9">
    <source>
        <dbReference type="EMBL" id="KAF9999033.1"/>
    </source>
</evidence>
<dbReference type="Gene3D" id="3.30.300.30">
    <property type="match status" value="1"/>
</dbReference>
<evidence type="ECO:0000256" key="4">
    <source>
        <dbReference type="ARBA" id="ARBA00022692"/>
    </source>
</evidence>
<dbReference type="AlphaFoldDB" id="A0A9P6MGF1"/>
<evidence type="ECO:0000313" key="10">
    <source>
        <dbReference type="Proteomes" id="UP000749646"/>
    </source>
</evidence>
<evidence type="ECO:0000256" key="6">
    <source>
        <dbReference type="ARBA" id="ARBA00023136"/>
    </source>
</evidence>
<dbReference type="InterPro" id="IPR036640">
    <property type="entry name" value="ABC1_TM_sf"/>
</dbReference>
<keyword evidence="3" id="KW-0597">Phosphoprotein</keyword>
<dbReference type="GO" id="GO:0005524">
    <property type="term" value="F:ATP binding"/>
    <property type="evidence" value="ECO:0007669"/>
    <property type="project" value="InterPro"/>
</dbReference>
<dbReference type="PANTHER" id="PTHR44845">
    <property type="entry name" value="CARRIER DOMAIN-CONTAINING PROTEIN"/>
    <property type="match status" value="1"/>
</dbReference>
<sequence>MFLSSLLASLLSTYNRHQMLTIGIKTRVALIAMIYRKSLRLSARSKNESTNGEIANHMSVDADQWWEMYVNLSLWISIPVEVGIAMTLLYGTLGWTMFVGVLTMLAMLSLQIWQAKIYGHGRADSVDIGYFGSMKIIKLYAWGKAFSKRILAIRRKELRALRKIGIVQSFMSILFVSSSLIISLVTFSVYTKETDARMYKTGDLARYLPDGNLIFLGRNDHQVKIRGFRVEPGEIEALLVDHSLVDKAAVVAIGEGSDKRLVAYVVAKPDEQLVHSLRTHLTSRLPDYMIPGAIVRWMTFLCLRTASSTDDNYHYQMLHPLPTRTTKSHME</sequence>
<keyword evidence="10" id="KW-1185">Reference proteome</keyword>
<dbReference type="SUPFAM" id="SSF90123">
    <property type="entry name" value="ABC transporter transmembrane region"/>
    <property type="match status" value="1"/>
</dbReference>
<dbReference type="CDD" id="cd18579">
    <property type="entry name" value="ABC_6TM_ABCC_D1"/>
    <property type="match status" value="1"/>
</dbReference>
<dbReference type="GO" id="GO:0140359">
    <property type="term" value="F:ABC-type transporter activity"/>
    <property type="evidence" value="ECO:0007669"/>
    <property type="project" value="InterPro"/>
</dbReference>
<feature type="domain" description="ABC transmembrane type-1" evidence="8">
    <location>
        <begin position="1"/>
        <end position="187"/>
    </location>
</feature>
<dbReference type="SUPFAM" id="SSF56801">
    <property type="entry name" value="Acetyl-CoA synthetase-like"/>
    <property type="match status" value="1"/>
</dbReference>
<dbReference type="Pfam" id="PF00664">
    <property type="entry name" value="ABC_membrane"/>
    <property type="match status" value="1"/>
</dbReference>
<evidence type="ECO:0000259" key="8">
    <source>
        <dbReference type="PROSITE" id="PS50929"/>
    </source>
</evidence>
<comment type="subcellular location">
    <subcellularLocation>
        <location evidence="1">Membrane</location>
        <topology evidence="1">Multi-pass membrane protein</topology>
    </subcellularLocation>
</comment>
<dbReference type="InterPro" id="IPR011527">
    <property type="entry name" value="ABC1_TM_dom"/>
</dbReference>
<dbReference type="PANTHER" id="PTHR44845:SF6">
    <property type="entry name" value="BETA-ALANINE-ACTIVATING ENZYME"/>
    <property type="match status" value="1"/>
</dbReference>
<proteinExistence type="predicted"/>
<feature type="transmembrane region" description="Helical" evidence="7">
    <location>
        <begin position="164"/>
        <end position="190"/>
    </location>
</feature>
<dbReference type="InterPro" id="IPR045851">
    <property type="entry name" value="AMP-bd_C_sf"/>
</dbReference>
<keyword evidence="2" id="KW-0596">Phosphopantetheine</keyword>
<name>A0A9P6MGF1_9FUNG</name>
<dbReference type="GO" id="GO:0016020">
    <property type="term" value="C:membrane"/>
    <property type="evidence" value="ECO:0007669"/>
    <property type="project" value="UniProtKB-SubCell"/>
</dbReference>
<evidence type="ECO:0000256" key="1">
    <source>
        <dbReference type="ARBA" id="ARBA00004141"/>
    </source>
</evidence>
<accession>A0A9P6MGF1</accession>
<keyword evidence="6 7" id="KW-0472">Membrane</keyword>
<comment type="caution">
    <text evidence="9">The sequence shown here is derived from an EMBL/GenBank/DDBJ whole genome shotgun (WGS) entry which is preliminary data.</text>
</comment>
<feature type="transmembrane region" description="Helical" evidence="7">
    <location>
        <begin position="95"/>
        <end position="113"/>
    </location>
</feature>
<dbReference type="InterPro" id="IPR025110">
    <property type="entry name" value="AMP-bd_C"/>
</dbReference>
<dbReference type="OrthoDB" id="329835at2759"/>
<dbReference type="Proteomes" id="UP000749646">
    <property type="component" value="Unassembled WGS sequence"/>
</dbReference>
<reference evidence="9" key="1">
    <citation type="journal article" date="2020" name="Fungal Divers.">
        <title>Resolving the Mortierellaceae phylogeny through synthesis of multi-gene phylogenetics and phylogenomics.</title>
        <authorList>
            <person name="Vandepol N."/>
            <person name="Liber J."/>
            <person name="Desiro A."/>
            <person name="Na H."/>
            <person name="Kennedy M."/>
            <person name="Barry K."/>
            <person name="Grigoriev I.V."/>
            <person name="Miller A.N."/>
            <person name="O'Donnell K."/>
            <person name="Stajich J.E."/>
            <person name="Bonito G."/>
        </authorList>
    </citation>
    <scope>NUCLEOTIDE SEQUENCE</scope>
    <source>
        <strain evidence="9">MES-2147</strain>
    </source>
</reference>
<dbReference type="Pfam" id="PF13193">
    <property type="entry name" value="AMP-binding_C"/>
    <property type="match status" value="1"/>
</dbReference>
<evidence type="ECO:0000256" key="2">
    <source>
        <dbReference type="ARBA" id="ARBA00022450"/>
    </source>
</evidence>
<keyword evidence="5 7" id="KW-1133">Transmembrane helix</keyword>
<dbReference type="PROSITE" id="PS50929">
    <property type="entry name" value="ABC_TM1F"/>
    <property type="match status" value="1"/>
</dbReference>
<evidence type="ECO:0000256" key="7">
    <source>
        <dbReference type="SAM" id="Phobius"/>
    </source>
</evidence>
<organism evidence="9 10">
    <name type="scientific">Modicella reniformis</name>
    <dbReference type="NCBI Taxonomy" id="1440133"/>
    <lineage>
        <taxon>Eukaryota</taxon>
        <taxon>Fungi</taxon>
        <taxon>Fungi incertae sedis</taxon>
        <taxon>Mucoromycota</taxon>
        <taxon>Mortierellomycotina</taxon>
        <taxon>Mortierellomycetes</taxon>
        <taxon>Mortierellales</taxon>
        <taxon>Mortierellaceae</taxon>
        <taxon>Modicella</taxon>
    </lineage>
</organism>
<dbReference type="EMBL" id="JAAAHW010000785">
    <property type="protein sequence ID" value="KAF9999033.1"/>
    <property type="molecule type" value="Genomic_DNA"/>
</dbReference>
<protein>
    <recommendedName>
        <fullName evidence="8">ABC transmembrane type-1 domain-containing protein</fullName>
    </recommendedName>
</protein>